<dbReference type="Proteomes" id="UP001597063">
    <property type="component" value="Unassembled WGS sequence"/>
</dbReference>
<evidence type="ECO:0000313" key="5">
    <source>
        <dbReference type="Proteomes" id="UP001597063"/>
    </source>
</evidence>
<protein>
    <submittedName>
        <fullName evidence="4">Permease-like cell division protein FtsX</fullName>
    </submittedName>
</protein>
<keyword evidence="5" id="KW-1185">Reference proteome</keyword>
<feature type="region of interest" description="Disordered" evidence="1">
    <location>
        <begin position="73"/>
        <end position="94"/>
    </location>
</feature>
<comment type="caution">
    <text evidence="4">The sequence shown here is derived from an EMBL/GenBank/DDBJ whole genome shotgun (WGS) entry which is preliminary data.</text>
</comment>
<accession>A0ABW2XM90</accession>
<proteinExistence type="predicted"/>
<reference evidence="5" key="1">
    <citation type="journal article" date="2019" name="Int. J. Syst. Evol. Microbiol.">
        <title>The Global Catalogue of Microorganisms (GCM) 10K type strain sequencing project: providing services to taxonomists for standard genome sequencing and annotation.</title>
        <authorList>
            <consortium name="The Broad Institute Genomics Platform"/>
            <consortium name="The Broad Institute Genome Sequencing Center for Infectious Disease"/>
            <person name="Wu L."/>
            <person name="Ma J."/>
        </authorList>
    </citation>
    <scope>NUCLEOTIDE SEQUENCE [LARGE SCALE GENOMIC DNA]</scope>
    <source>
        <strain evidence="5">JCM 9371</strain>
    </source>
</reference>
<keyword evidence="2" id="KW-0812">Transmembrane</keyword>
<dbReference type="InterPro" id="IPR040690">
    <property type="entry name" value="FtsX_ECD"/>
</dbReference>
<evidence type="ECO:0000256" key="2">
    <source>
        <dbReference type="SAM" id="Phobius"/>
    </source>
</evidence>
<keyword evidence="2" id="KW-1133">Transmembrane helix</keyword>
<feature type="domain" description="FtsX extracellular" evidence="3">
    <location>
        <begin position="114"/>
        <end position="197"/>
    </location>
</feature>
<feature type="transmembrane region" description="Helical" evidence="2">
    <location>
        <begin position="47"/>
        <end position="70"/>
    </location>
</feature>
<feature type="compositionally biased region" description="Polar residues" evidence="1">
    <location>
        <begin position="80"/>
        <end position="90"/>
    </location>
</feature>
<dbReference type="Pfam" id="PF18075">
    <property type="entry name" value="FtsX_ECD"/>
    <property type="match status" value="1"/>
</dbReference>
<dbReference type="RefSeq" id="WP_131755336.1">
    <property type="nucleotide sequence ID" value="NZ_CAACUY010000004.1"/>
</dbReference>
<evidence type="ECO:0000313" key="4">
    <source>
        <dbReference type="EMBL" id="MFD0685927.1"/>
    </source>
</evidence>
<dbReference type="Gene3D" id="3.30.70.3040">
    <property type="match status" value="1"/>
</dbReference>
<feature type="compositionally biased region" description="Basic and acidic residues" evidence="1">
    <location>
        <begin position="1"/>
        <end position="12"/>
    </location>
</feature>
<evidence type="ECO:0000259" key="3">
    <source>
        <dbReference type="Pfam" id="PF18075"/>
    </source>
</evidence>
<dbReference type="EMBL" id="JBHTGP010000006">
    <property type="protein sequence ID" value="MFD0685927.1"/>
    <property type="molecule type" value="Genomic_DNA"/>
</dbReference>
<evidence type="ECO:0000256" key="1">
    <source>
        <dbReference type="SAM" id="MobiDB-lite"/>
    </source>
</evidence>
<keyword evidence="2" id="KW-0472">Membrane</keyword>
<organism evidence="4 5">
    <name type="scientific">Actinomadura fibrosa</name>
    <dbReference type="NCBI Taxonomy" id="111802"/>
    <lineage>
        <taxon>Bacteria</taxon>
        <taxon>Bacillati</taxon>
        <taxon>Actinomycetota</taxon>
        <taxon>Actinomycetes</taxon>
        <taxon>Streptosporangiales</taxon>
        <taxon>Thermomonosporaceae</taxon>
        <taxon>Actinomadura</taxon>
    </lineage>
</organism>
<feature type="region of interest" description="Disordered" evidence="1">
    <location>
        <begin position="1"/>
        <end position="33"/>
    </location>
</feature>
<gene>
    <name evidence="4" type="ORF">ACFQZM_15590</name>
</gene>
<name>A0ABW2XM90_9ACTN</name>
<sequence length="202" mass="20682">MNATEERLRDALEAVGGTLGPEDVPAPRFADGPVRARRAGGGLRRPMLVAASVAAAAAVAVGGAAAGGVLGAGKGARPMSSASADKTSPPGSGGPVIVVKLCARTSTNASCDRRDVTAAQRQALAGRLRDRGDVRDVSYISKAQSYEYSKKRLKKYGPWHDGPVGDAADMFEVTMRDGVGARGVIVAVLGRPGVDTVLTVRS</sequence>